<comment type="caution">
    <text evidence="7">The sequence shown here is derived from an EMBL/GenBank/DDBJ whole genome shotgun (WGS) entry which is preliminary data.</text>
</comment>
<dbReference type="PANTHER" id="PTHR10534">
    <property type="entry name" value="PYRIDOXAL KINASE"/>
    <property type="match status" value="1"/>
</dbReference>
<dbReference type="PANTHER" id="PTHR10534:SF2">
    <property type="entry name" value="PYRIDOXAL KINASE"/>
    <property type="match status" value="1"/>
</dbReference>
<reference evidence="7 8" key="1">
    <citation type="journal article" date="2017" name="Int. J. Syst. Evol. Microbiol.">
        <title>Marinicauda algicola sp. nov., isolated from a marine red alga Rhodosorus marinus.</title>
        <authorList>
            <person name="Jeong S.E."/>
            <person name="Jeon S.H."/>
            <person name="Chun B.H."/>
            <person name="Kim D.W."/>
            <person name="Jeon C.O."/>
        </authorList>
    </citation>
    <scope>NUCLEOTIDE SEQUENCE [LARGE SCALE GENOMIC DNA]</scope>
    <source>
        <strain evidence="7 8">JCM 31718</strain>
    </source>
</reference>
<keyword evidence="2" id="KW-0808">Transferase</keyword>
<evidence type="ECO:0000256" key="5">
    <source>
        <dbReference type="ARBA" id="ARBA00022840"/>
    </source>
</evidence>
<keyword evidence="3" id="KW-0547">Nucleotide-binding</keyword>
<name>A0A4S2H250_9PROT</name>
<dbReference type="AlphaFoldDB" id="A0A4S2H250"/>
<proteinExistence type="predicted"/>
<dbReference type="Proteomes" id="UP000308054">
    <property type="component" value="Unassembled WGS sequence"/>
</dbReference>
<dbReference type="InterPro" id="IPR013749">
    <property type="entry name" value="PM/HMP-P_kinase-1"/>
</dbReference>
<dbReference type="GO" id="GO:0005829">
    <property type="term" value="C:cytosol"/>
    <property type="evidence" value="ECO:0007669"/>
    <property type="project" value="TreeGrafter"/>
</dbReference>
<sequence length="522" mass="53422">MSLHTGGTVILFTSLVAGSRVGGGVAASVLARRGRTPEHVPTVIFGRHPGHGAPGGGAVPDAVFEGALDGLVAHGSHGGAAAILTGYFASPAQVEAAASFVDAARAANPGVFVLVDPICGDGTPDGSADGLYVKAETAAAVRSLLVPRADLVTPNAYELSFLTGRAIAGPQDAAEAVRSLAVPALVTSVPGTPGALGVLAVTGGEAWITETGRLERVPHGTGDLFAALALAEALDGADLKAVTRIATQRTRAAIRATLEAGARDLVLAASEADALEPVSLRRLGAQRPAWVMGLDGCPAGWAGVLIDLNGIEPPRLVVHDSFRAALAAGERAHVIAVDMPIGFEDAPSGKGGRACERLARMRLGPRRASVFASPLRPALAASSYEEALALNRAAGGPGLSRQTWNIMGRMAEIDAAMGPALEGCVHEVHPELVFAELAGAPMAHAKRTREGRAERLAVLAVHGLPAGLFDPHPFRRKEVAPDDLLDAGACALSAVRIAEGRALCLPEDPPRDARGLRMAIFA</sequence>
<dbReference type="SUPFAM" id="SSF53613">
    <property type="entry name" value="Ribokinase-like"/>
    <property type="match status" value="1"/>
</dbReference>
<organism evidence="7 8">
    <name type="scientific">Marinicauda algicola</name>
    <dbReference type="NCBI Taxonomy" id="2029849"/>
    <lineage>
        <taxon>Bacteria</taxon>
        <taxon>Pseudomonadati</taxon>
        <taxon>Pseudomonadota</taxon>
        <taxon>Alphaproteobacteria</taxon>
        <taxon>Maricaulales</taxon>
        <taxon>Maricaulaceae</taxon>
        <taxon>Marinicauda</taxon>
    </lineage>
</organism>
<dbReference type="Pfam" id="PF04250">
    <property type="entry name" value="DUF429"/>
    <property type="match status" value="1"/>
</dbReference>
<evidence type="ECO:0000313" key="8">
    <source>
        <dbReference type="Proteomes" id="UP000308054"/>
    </source>
</evidence>
<dbReference type="GO" id="GO:0008478">
    <property type="term" value="F:pyridoxal kinase activity"/>
    <property type="evidence" value="ECO:0007669"/>
    <property type="project" value="UniProtKB-EC"/>
</dbReference>
<dbReference type="InterPro" id="IPR004625">
    <property type="entry name" value="PyrdxlKinase"/>
</dbReference>
<keyword evidence="5" id="KW-0067">ATP-binding</keyword>
<dbReference type="RefSeq" id="WP_135995782.1">
    <property type="nucleotide sequence ID" value="NZ_CP071057.1"/>
</dbReference>
<evidence type="ECO:0000256" key="2">
    <source>
        <dbReference type="ARBA" id="ARBA00022679"/>
    </source>
</evidence>
<dbReference type="InterPro" id="IPR029056">
    <property type="entry name" value="Ribokinase-like"/>
</dbReference>
<evidence type="ECO:0000256" key="4">
    <source>
        <dbReference type="ARBA" id="ARBA00022777"/>
    </source>
</evidence>
<evidence type="ECO:0000256" key="3">
    <source>
        <dbReference type="ARBA" id="ARBA00022741"/>
    </source>
</evidence>
<evidence type="ECO:0000259" key="6">
    <source>
        <dbReference type="Pfam" id="PF08543"/>
    </source>
</evidence>
<keyword evidence="4" id="KW-0418">Kinase</keyword>
<dbReference type="EC" id="2.7.1.35" evidence="1"/>
<dbReference type="Gene3D" id="3.40.1190.20">
    <property type="match status" value="1"/>
</dbReference>
<gene>
    <name evidence="7" type="ORF">E5163_08980</name>
</gene>
<dbReference type="InterPro" id="IPR007362">
    <property type="entry name" value="DUF429"/>
</dbReference>
<evidence type="ECO:0000313" key="7">
    <source>
        <dbReference type="EMBL" id="TGY89242.1"/>
    </source>
</evidence>
<dbReference type="Pfam" id="PF08543">
    <property type="entry name" value="Phos_pyr_kin"/>
    <property type="match status" value="1"/>
</dbReference>
<evidence type="ECO:0000256" key="1">
    <source>
        <dbReference type="ARBA" id="ARBA00012104"/>
    </source>
</evidence>
<accession>A0A4S2H250</accession>
<feature type="domain" description="Pyridoxamine kinase/Phosphomethylpyrimidine kinase" evidence="6">
    <location>
        <begin position="82"/>
        <end position="262"/>
    </location>
</feature>
<keyword evidence="8" id="KW-1185">Reference proteome</keyword>
<dbReference type="GO" id="GO:0009443">
    <property type="term" value="P:pyridoxal 5'-phosphate salvage"/>
    <property type="evidence" value="ECO:0007669"/>
    <property type="project" value="InterPro"/>
</dbReference>
<protein>
    <recommendedName>
        <fullName evidence="1">pyridoxal kinase</fullName>
        <ecNumber evidence="1">2.7.1.35</ecNumber>
    </recommendedName>
</protein>
<dbReference type="OrthoDB" id="9811476at2"/>
<dbReference type="GO" id="GO:0005524">
    <property type="term" value="F:ATP binding"/>
    <property type="evidence" value="ECO:0007669"/>
    <property type="project" value="UniProtKB-KW"/>
</dbReference>
<dbReference type="EMBL" id="SRXW01000002">
    <property type="protein sequence ID" value="TGY89242.1"/>
    <property type="molecule type" value="Genomic_DNA"/>
</dbReference>